<sequence>MPHALQQHVTGPVLTPSDDGYDDEVASFSTTLGHHPDVVVGATSVQDVVAAVHHARAHGLHVAAHATGHGGPPARSGVLVSTRRLGGVEVDAATRVATVGAGARWGDVVAAAAPSGLAPVAGSAPTVGVVGFLLGGGLGPFARSHGFSSDHLVSVTVVTGAGEVVEASEEHHPDLFWALRGGKWGLGIVTGLRVRLAEVPELYAGSLFFDKEHVEAALRGWIAWTATADPATTTSAVVVRFPPLDAVPPPLRGRTALGLRVTRPGDAATGERVAAPLRALAPVLLDGLGPLPLGQVARIHANPTEPGPSWAGGGLLSHADDDLASVWLDRVGPDADHPFVAVELRHVAGATEVDVPGGSAVSGRGAGFTFSLVALDPSTFDDLPAVGRSLVDDLSPWVADELNPNFGGGLGPPRWSAATSARLDEVRRTYDPDGVL</sequence>
<keyword evidence="3" id="KW-0285">Flavoprotein</keyword>
<feature type="domain" description="FAD-binding PCMH-type" evidence="7">
    <location>
        <begin position="32"/>
        <end position="199"/>
    </location>
</feature>
<reference evidence="8" key="1">
    <citation type="submission" date="2021-01" db="EMBL/GenBank/DDBJ databases">
        <title>Whole genome shotgun sequence of Cellulomonas chitinilytica NBRC 110799.</title>
        <authorList>
            <person name="Komaki H."/>
            <person name="Tamura T."/>
        </authorList>
    </citation>
    <scope>NUCLEOTIDE SEQUENCE</scope>
    <source>
        <strain evidence="8">NBRC 110799</strain>
    </source>
</reference>
<evidence type="ECO:0000256" key="4">
    <source>
        <dbReference type="ARBA" id="ARBA00022827"/>
    </source>
</evidence>
<dbReference type="PANTHER" id="PTHR42973:SF39">
    <property type="entry name" value="FAD-BINDING PCMH-TYPE DOMAIN-CONTAINING PROTEIN"/>
    <property type="match status" value="1"/>
</dbReference>
<dbReference type="InterPro" id="IPR036318">
    <property type="entry name" value="FAD-bd_PCMH-like_sf"/>
</dbReference>
<dbReference type="InterPro" id="IPR006093">
    <property type="entry name" value="Oxy_OxRdtase_FAD_BS"/>
</dbReference>
<dbReference type="RefSeq" id="WP_203755713.1">
    <property type="nucleotide sequence ID" value="NZ_BONK01000009.1"/>
</dbReference>
<organism evidence="8 9">
    <name type="scientific">Cellulomonas chitinilytica</name>
    <dbReference type="NCBI Taxonomy" id="398759"/>
    <lineage>
        <taxon>Bacteria</taxon>
        <taxon>Bacillati</taxon>
        <taxon>Actinomycetota</taxon>
        <taxon>Actinomycetes</taxon>
        <taxon>Micrococcales</taxon>
        <taxon>Cellulomonadaceae</taxon>
        <taxon>Cellulomonas</taxon>
    </lineage>
</organism>
<dbReference type="GO" id="GO:0071949">
    <property type="term" value="F:FAD binding"/>
    <property type="evidence" value="ECO:0007669"/>
    <property type="project" value="InterPro"/>
</dbReference>
<dbReference type="PANTHER" id="PTHR42973">
    <property type="entry name" value="BINDING OXIDOREDUCTASE, PUTATIVE (AFU_ORTHOLOGUE AFUA_1G17690)-RELATED"/>
    <property type="match status" value="1"/>
</dbReference>
<dbReference type="Proteomes" id="UP000632740">
    <property type="component" value="Unassembled WGS sequence"/>
</dbReference>
<dbReference type="AlphaFoldDB" id="A0A919P4G7"/>
<keyword evidence="5" id="KW-0560">Oxidoreductase</keyword>
<dbReference type="InterPro" id="IPR016167">
    <property type="entry name" value="FAD-bd_PCMH_sub1"/>
</dbReference>
<dbReference type="Gene3D" id="3.30.465.10">
    <property type="match status" value="1"/>
</dbReference>
<evidence type="ECO:0000256" key="5">
    <source>
        <dbReference type="ARBA" id="ARBA00023002"/>
    </source>
</evidence>
<dbReference type="Gene3D" id="3.30.43.10">
    <property type="entry name" value="Uridine Diphospho-n-acetylenolpyruvylglucosamine Reductase, domain 2"/>
    <property type="match status" value="1"/>
</dbReference>
<evidence type="ECO:0000256" key="3">
    <source>
        <dbReference type="ARBA" id="ARBA00022630"/>
    </source>
</evidence>
<dbReference type="InterPro" id="IPR006094">
    <property type="entry name" value="Oxid_FAD_bind_N"/>
</dbReference>
<keyword evidence="9" id="KW-1185">Reference proteome</keyword>
<dbReference type="GO" id="GO:0016491">
    <property type="term" value="F:oxidoreductase activity"/>
    <property type="evidence" value="ECO:0007669"/>
    <property type="project" value="UniProtKB-KW"/>
</dbReference>
<name>A0A919P4G7_9CELL</name>
<evidence type="ECO:0000259" key="7">
    <source>
        <dbReference type="PROSITE" id="PS51387"/>
    </source>
</evidence>
<proteinExistence type="inferred from homology"/>
<feature type="region of interest" description="Disordered" evidence="6">
    <location>
        <begin position="1"/>
        <end position="20"/>
    </location>
</feature>
<dbReference type="InterPro" id="IPR050416">
    <property type="entry name" value="FAD-linked_Oxidoreductase"/>
</dbReference>
<evidence type="ECO:0000313" key="9">
    <source>
        <dbReference type="Proteomes" id="UP000632740"/>
    </source>
</evidence>
<dbReference type="Gene3D" id="3.40.462.20">
    <property type="match status" value="1"/>
</dbReference>
<evidence type="ECO:0000313" key="8">
    <source>
        <dbReference type="EMBL" id="GIG21992.1"/>
    </source>
</evidence>
<evidence type="ECO:0000256" key="2">
    <source>
        <dbReference type="ARBA" id="ARBA00005466"/>
    </source>
</evidence>
<dbReference type="InterPro" id="IPR016169">
    <property type="entry name" value="FAD-bd_PCMH_sub2"/>
</dbReference>
<evidence type="ECO:0000256" key="1">
    <source>
        <dbReference type="ARBA" id="ARBA00001974"/>
    </source>
</evidence>
<evidence type="ECO:0000256" key="6">
    <source>
        <dbReference type="SAM" id="MobiDB-lite"/>
    </source>
</evidence>
<comment type="caution">
    <text evidence="8">The sequence shown here is derived from an EMBL/GenBank/DDBJ whole genome shotgun (WGS) entry which is preliminary data.</text>
</comment>
<dbReference type="InterPro" id="IPR016166">
    <property type="entry name" value="FAD-bd_PCMH"/>
</dbReference>
<dbReference type="Pfam" id="PF01565">
    <property type="entry name" value="FAD_binding_4"/>
    <property type="match status" value="1"/>
</dbReference>
<dbReference type="PROSITE" id="PS51387">
    <property type="entry name" value="FAD_PCMH"/>
    <property type="match status" value="1"/>
</dbReference>
<keyword evidence="4" id="KW-0274">FAD</keyword>
<comment type="cofactor">
    <cofactor evidence="1">
        <name>FAD</name>
        <dbReference type="ChEBI" id="CHEBI:57692"/>
    </cofactor>
</comment>
<comment type="similarity">
    <text evidence="2">Belongs to the oxygen-dependent FAD-linked oxidoreductase family.</text>
</comment>
<gene>
    <name evidence="8" type="ORF">Cch01nite_27160</name>
</gene>
<dbReference type="EMBL" id="BONK01000009">
    <property type="protein sequence ID" value="GIG21992.1"/>
    <property type="molecule type" value="Genomic_DNA"/>
</dbReference>
<protein>
    <submittedName>
        <fullName evidence="8">FAD-linked oxidase</fullName>
    </submittedName>
</protein>
<dbReference type="SUPFAM" id="SSF56176">
    <property type="entry name" value="FAD-binding/transporter-associated domain-like"/>
    <property type="match status" value="1"/>
</dbReference>
<dbReference type="PROSITE" id="PS00862">
    <property type="entry name" value="OX2_COVAL_FAD"/>
    <property type="match status" value="1"/>
</dbReference>
<accession>A0A919P4G7</accession>